<evidence type="ECO:0000256" key="1">
    <source>
        <dbReference type="SAM" id="MobiDB-lite"/>
    </source>
</evidence>
<feature type="region of interest" description="Disordered" evidence="1">
    <location>
        <begin position="1"/>
        <end position="29"/>
    </location>
</feature>
<dbReference type="Proteomes" id="UP000002669">
    <property type="component" value="Unassembled WGS sequence"/>
</dbReference>
<sequence>MARGDAYPAPVQERDSSGRYDGVKRRSKSLKQWHEESMIDFMQKKKADASRREGREGAAKQHRMFHASHVMRGMPWG</sequence>
<feature type="compositionally biased region" description="Basic and acidic residues" evidence="1">
    <location>
        <begin position="12"/>
        <end position="24"/>
    </location>
</feature>
<protein>
    <submittedName>
        <fullName evidence="2">Uncharacterized protein</fullName>
    </submittedName>
</protein>
<dbReference type="AlphaFoldDB" id="E4UR14"/>
<name>E4UR14_ARTGP</name>
<proteinExistence type="predicted"/>
<dbReference type="HOGENOM" id="CLU_2637608_0_0_1"/>
<dbReference type="InParanoid" id="E4UR14"/>
<dbReference type="GeneID" id="10030919"/>
<feature type="compositionally biased region" description="Basic and acidic residues" evidence="1">
    <location>
        <begin position="43"/>
        <end position="59"/>
    </location>
</feature>
<accession>E4UR14</accession>
<keyword evidence="3" id="KW-1185">Reference proteome</keyword>
<dbReference type="EMBL" id="DS989823">
    <property type="protein sequence ID" value="EFR00129.1"/>
    <property type="molecule type" value="Genomic_DNA"/>
</dbReference>
<dbReference type="VEuPathDB" id="FungiDB:MGYG_03135"/>
<evidence type="ECO:0000313" key="2">
    <source>
        <dbReference type="EMBL" id="EFR00129.1"/>
    </source>
</evidence>
<evidence type="ECO:0000313" key="3">
    <source>
        <dbReference type="Proteomes" id="UP000002669"/>
    </source>
</evidence>
<reference evidence="3" key="1">
    <citation type="journal article" date="2012" name="MBio">
        <title>Comparative genome analysis of Trichophyton rubrum and related dermatophytes reveals candidate genes involved in infection.</title>
        <authorList>
            <person name="Martinez D.A."/>
            <person name="Oliver B.G."/>
            <person name="Graeser Y."/>
            <person name="Goldberg J.M."/>
            <person name="Li W."/>
            <person name="Martinez-Rossi N.M."/>
            <person name="Monod M."/>
            <person name="Shelest E."/>
            <person name="Barton R.C."/>
            <person name="Birch E."/>
            <person name="Brakhage A.A."/>
            <person name="Chen Z."/>
            <person name="Gurr S.J."/>
            <person name="Heiman D."/>
            <person name="Heitman J."/>
            <person name="Kosti I."/>
            <person name="Rossi A."/>
            <person name="Saif S."/>
            <person name="Samalova M."/>
            <person name="Saunders C.W."/>
            <person name="Shea T."/>
            <person name="Summerbell R.C."/>
            <person name="Xu J."/>
            <person name="Young S."/>
            <person name="Zeng Q."/>
            <person name="Birren B.W."/>
            <person name="Cuomo C.A."/>
            <person name="White T.C."/>
        </authorList>
    </citation>
    <scope>NUCLEOTIDE SEQUENCE [LARGE SCALE GENOMIC DNA]</scope>
    <source>
        <strain evidence="3">ATCC MYA-4604 / CBS 118893</strain>
    </source>
</reference>
<organism evidence="3">
    <name type="scientific">Arthroderma gypseum (strain ATCC MYA-4604 / CBS 118893)</name>
    <name type="common">Microsporum gypseum</name>
    <dbReference type="NCBI Taxonomy" id="535722"/>
    <lineage>
        <taxon>Eukaryota</taxon>
        <taxon>Fungi</taxon>
        <taxon>Dikarya</taxon>
        <taxon>Ascomycota</taxon>
        <taxon>Pezizomycotina</taxon>
        <taxon>Eurotiomycetes</taxon>
        <taxon>Eurotiomycetidae</taxon>
        <taxon>Onygenales</taxon>
        <taxon>Arthrodermataceae</taxon>
        <taxon>Nannizzia</taxon>
    </lineage>
</organism>
<feature type="region of interest" description="Disordered" evidence="1">
    <location>
        <begin position="43"/>
        <end position="77"/>
    </location>
</feature>
<gene>
    <name evidence="2" type="ORF">MGYG_03135</name>
</gene>
<dbReference type="RefSeq" id="XP_003175611.1">
    <property type="nucleotide sequence ID" value="XM_003175563.1"/>
</dbReference>